<dbReference type="RefSeq" id="XP_002173475.1">
    <property type="nucleotide sequence ID" value="XM_002173439.1"/>
</dbReference>
<evidence type="ECO:0000313" key="7">
    <source>
        <dbReference type="EMBL" id="EEB07182.1"/>
    </source>
</evidence>
<dbReference type="JaponicusDB" id="SJAG_02265">
    <property type="gene designation" value="dml1"/>
</dbReference>
<gene>
    <name evidence="8" type="primary">dml1</name>
    <name evidence="7" type="ORF">SJAG_02265</name>
</gene>
<dbReference type="PANTHER" id="PTHR13391:SF0">
    <property type="entry name" value="PROTEIN MISATO HOMOLOG 1"/>
    <property type="match status" value="1"/>
</dbReference>
<name>B6K201_SCHJY</name>
<dbReference type="Gene3D" id="3.40.50.1440">
    <property type="entry name" value="Tubulin/FtsZ, GTPase domain"/>
    <property type="match status" value="1"/>
</dbReference>
<comment type="subcellular location">
    <subcellularLocation>
        <location evidence="2">Mitochondrion</location>
    </subcellularLocation>
</comment>
<dbReference type="GO" id="GO:0007005">
    <property type="term" value="P:mitochondrion organization"/>
    <property type="evidence" value="ECO:0000318"/>
    <property type="project" value="GO_Central"/>
</dbReference>
<evidence type="ECO:0000313" key="9">
    <source>
        <dbReference type="Proteomes" id="UP000001744"/>
    </source>
</evidence>
<comment type="function">
    <text evidence="1">Involved in the partitioning of the mitochondrial organelle and mitochondrial DNA (mtDNA) inheritance.</text>
</comment>
<evidence type="ECO:0000256" key="2">
    <source>
        <dbReference type="ARBA" id="ARBA00004173"/>
    </source>
</evidence>
<dbReference type="SUPFAM" id="SSF52490">
    <property type="entry name" value="Tubulin nucleotide-binding domain-like"/>
    <property type="match status" value="1"/>
</dbReference>
<evidence type="ECO:0000256" key="3">
    <source>
        <dbReference type="ARBA" id="ARBA00008507"/>
    </source>
</evidence>
<evidence type="ECO:0000256" key="4">
    <source>
        <dbReference type="ARBA" id="ARBA00023128"/>
    </source>
</evidence>
<organism evidence="7 9">
    <name type="scientific">Schizosaccharomyces japonicus (strain yFS275 / FY16936)</name>
    <name type="common">Fission yeast</name>
    <dbReference type="NCBI Taxonomy" id="402676"/>
    <lineage>
        <taxon>Eukaryota</taxon>
        <taxon>Fungi</taxon>
        <taxon>Dikarya</taxon>
        <taxon>Ascomycota</taxon>
        <taxon>Taphrinomycotina</taxon>
        <taxon>Schizosaccharomycetes</taxon>
        <taxon>Schizosaccharomycetales</taxon>
        <taxon>Schizosaccharomycetaceae</taxon>
        <taxon>Schizosaccharomyces</taxon>
    </lineage>
</organism>
<dbReference type="InterPro" id="IPR049942">
    <property type="entry name" value="DML1/Misato"/>
</dbReference>
<reference evidence="7 9" key="1">
    <citation type="journal article" date="2011" name="Science">
        <title>Comparative functional genomics of the fission yeasts.</title>
        <authorList>
            <person name="Rhind N."/>
            <person name="Chen Z."/>
            <person name="Yassour M."/>
            <person name="Thompson D.A."/>
            <person name="Haas B.J."/>
            <person name="Habib N."/>
            <person name="Wapinski I."/>
            <person name="Roy S."/>
            <person name="Lin M.F."/>
            <person name="Heiman D.I."/>
            <person name="Young S.K."/>
            <person name="Furuya K."/>
            <person name="Guo Y."/>
            <person name="Pidoux A."/>
            <person name="Chen H.M."/>
            <person name="Robbertse B."/>
            <person name="Goldberg J.M."/>
            <person name="Aoki K."/>
            <person name="Bayne E.H."/>
            <person name="Berlin A.M."/>
            <person name="Desjardins C.A."/>
            <person name="Dobbs E."/>
            <person name="Dukaj L."/>
            <person name="Fan L."/>
            <person name="FitzGerald M.G."/>
            <person name="French C."/>
            <person name="Gujja S."/>
            <person name="Hansen K."/>
            <person name="Keifenheim D."/>
            <person name="Levin J.Z."/>
            <person name="Mosher R.A."/>
            <person name="Mueller C.A."/>
            <person name="Pfiffner J."/>
            <person name="Priest M."/>
            <person name="Russ C."/>
            <person name="Smialowska A."/>
            <person name="Swoboda P."/>
            <person name="Sykes S.M."/>
            <person name="Vaughn M."/>
            <person name="Vengrova S."/>
            <person name="Yoder R."/>
            <person name="Zeng Q."/>
            <person name="Allshire R."/>
            <person name="Baulcombe D."/>
            <person name="Birren B.W."/>
            <person name="Brown W."/>
            <person name="Ekwall K."/>
            <person name="Kellis M."/>
            <person name="Leatherwood J."/>
            <person name="Levin H."/>
            <person name="Margalit H."/>
            <person name="Martienssen R."/>
            <person name="Nieduszynski C.A."/>
            <person name="Spatafora J.W."/>
            <person name="Friedman N."/>
            <person name="Dalgaard J.Z."/>
            <person name="Baumann P."/>
            <person name="Niki H."/>
            <person name="Regev A."/>
            <person name="Nusbaum C."/>
        </authorList>
    </citation>
    <scope>NUCLEOTIDE SEQUENCE [LARGE SCALE GENOMIC DNA]</scope>
    <source>
        <strain evidence="9">yFS275 / FY16936</strain>
    </source>
</reference>
<dbReference type="InterPro" id="IPR029209">
    <property type="entry name" value="DML1/Misato_tubulin"/>
</dbReference>
<dbReference type="EMBL" id="KE651166">
    <property type="protein sequence ID" value="EEB07182.1"/>
    <property type="molecule type" value="Genomic_DNA"/>
</dbReference>
<dbReference type="GeneID" id="7049012"/>
<dbReference type="AlphaFoldDB" id="B6K201"/>
<accession>B6K201</accession>
<evidence type="ECO:0000256" key="1">
    <source>
        <dbReference type="ARBA" id="ARBA00003757"/>
    </source>
</evidence>
<dbReference type="STRING" id="402676.B6K201"/>
<dbReference type="VEuPathDB" id="FungiDB:SJAG_02265"/>
<evidence type="ECO:0000313" key="8">
    <source>
        <dbReference type="JaponicusDB" id="SJAG_02265"/>
    </source>
</evidence>
<feature type="domain" description="DML1/Misato tubulin" evidence="6">
    <location>
        <begin position="159"/>
        <end position="328"/>
    </location>
</feature>
<comment type="similarity">
    <text evidence="3">Belongs to the misato family.</text>
</comment>
<dbReference type="Proteomes" id="UP000001744">
    <property type="component" value="Unassembled WGS sequence"/>
</dbReference>
<keyword evidence="4" id="KW-0496">Mitochondrion</keyword>
<dbReference type="OMA" id="QMYANES"/>
<protein>
    <submittedName>
        <fullName evidence="7">Inheritance GTPase</fullName>
    </submittedName>
</protein>
<dbReference type="InterPro" id="IPR036525">
    <property type="entry name" value="Tubulin/FtsZ_GTPase_sf"/>
</dbReference>
<evidence type="ECO:0000259" key="5">
    <source>
        <dbReference type="Pfam" id="PF10644"/>
    </source>
</evidence>
<dbReference type="PANTHER" id="PTHR13391">
    <property type="entry name" value="MITOCHONDRIAL DISTRIBUTION REGULATOR MISATO"/>
    <property type="match status" value="1"/>
</dbReference>
<dbReference type="HOGENOM" id="CLU_633288_0_0_1"/>
<dbReference type="Pfam" id="PF10644">
    <property type="entry name" value="Misat_Tub_SegII"/>
    <property type="match status" value="1"/>
</dbReference>
<dbReference type="InterPro" id="IPR019605">
    <property type="entry name" value="Misato_II_tubulin-like"/>
</dbReference>
<dbReference type="GO" id="GO:0005737">
    <property type="term" value="C:cytoplasm"/>
    <property type="evidence" value="ECO:0000318"/>
    <property type="project" value="GO_Central"/>
</dbReference>
<dbReference type="OrthoDB" id="271881at2759"/>
<evidence type="ECO:0000259" key="6">
    <source>
        <dbReference type="Pfam" id="PF14881"/>
    </source>
</evidence>
<dbReference type="eggNOG" id="KOG2530">
    <property type="taxonomic scope" value="Eukaryota"/>
</dbReference>
<proteinExistence type="inferred from homology"/>
<feature type="domain" description="Misato Segment II tubulin-like" evidence="5">
    <location>
        <begin position="2"/>
        <end position="136"/>
    </location>
</feature>
<dbReference type="Pfam" id="PF14881">
    <property type="entry name" value="Tubulin_3"/>
    <property type="match status" value="1"/>
</dbReference>
<sequence>MHEILSFAFGGKSNFVSTHFWNAQEKYLDQGNDAQIDREVAFFERKTNNIGGDVVFHPRTLIYDDRDAFGTTIKNSKLLQPDIVENNNNIDIFGYAKNDNRKTGEGPEDVNTWSGKTVCVEAPPLPLHPYQAWLDQETDPAQANNGITNKADIDLNACTSWSDFHRLYYDPRSLQPLKLPTGFADCSTNSFITGQDAFQQKNADSDEHYVWDTAIRPLLEDCDMIQGFQLSLDVCSAWSGYASSYIRGIQDELEDERIPLWIFGIREQRTVMQETKQHFMNEALFMASTADAYSKYVPICVDTTAQSIWHTSAFASVALETFTLPTRLTREKRVQMSDIERVVSLTRSSKLFGMDAIVLGTKKASIIQRWDVSWGSGTALPNTLAPVYQCFRGTNMEEVNSLLAPKSMPSGPSLQLDKPAFPADVNTLPEELKKVHGVAVSTSGGPIGYDSDTEETFNSNSNSFLEKDHRGAIASVV</sequence>
<keyword evidence="9" id="KW-1185">Reference proteome</keyword>
<dbReference type="GO" id="GO:0005739">
    <property type="term" value="C:mitochondrion"/>
    <property type="evidence" value="ECO:0000318"/>
    <property type="project" value="GO_Central"/>
</dbReference>